<protein>
    <recommendedName>
        <fullName evidence="9">Major facilitator superfamily (MFS) profile domain-containing protein</fullName>
    </recommendedName>
</protein>
<evidence type="ECO:0008006" key="9">
    <source>
        <dbReference type="Google" id="ProtNLM"/>
    </source>
</evidence>
<proteinExistence type="predicted"/>
<feature type="transmembrane region" description="Helical" evidence="6">
    <location>
        <begin position="790"/>
        <end position="813"/>
    </location>
</feature>
<dbReference type="InterPro" id="IPR050982">
    <property type="entry name" value="Auxin_biosynth/cation_transpt"/>
</dbReference>
<evidence type="ECO:0000256" key="1">
    <source>
        <dbReference type="ARBA" id="ARBA00004370"/>
    </source>
</evidence>
<dbReference type="EMBL" id="RSCD01000018">
    <property type="protein sequence ID" value="RSH87172.1"/>
    <property type="molecule type" value="Genomic_DNA"/>
</dbReference>
<keyword evidence="4" id="KW-0560">Oxidoreductase</keyword>
<dbReference type="InterPro" id="IPR036188">
    <property type="entry name" value="FAD/NAD-bd_sf"/>
</dbReference>
<dbReference type="InterPro" id="IPR036259">
    <property type="entry name" value="MFS_trans_sf"/>
</dbReference>
<dbReference type="GO" id="GO:0016020">
    <property type="term" value="C:membrane"/>
    <property type="evidence" value="ECO:0007669"/>
    <property type="project" value="UniProtKB-SubCell"/>
</dbReference>
<organism evidence="7 8">
    <name type="scientific">Saitozyma podzolica</name>
    <dbReference type="NCBI Taxonomy" id="1890683"/>
    <lineage>
        <taxon>Eukaryota</taxon>
        <taxon>Fungi</taxon>
        <taxon>Dikarya</taxon>
        <taxon>Basidiomycota</taxon>
        <taxon>Agaricomycotina</taxon>
        <taxon>Tremellomycetes</taxon>
        <taxon>Tremellales</taxon>
        <taxon>Trimorphomycetaceae</taxon>
        <taxon>Saitozyma</taxon>
    </lineage>
</organism>
<dbReference type="GO" id="GO:0050660">
    <property type="term" value="F:flavin adenine dinucleotide binding"/>
    <property type="evidence" value="ECO:0007669"/>
    <property type="project" value="TreeGrafter"/>
</dbReference>
<feature type="transmembrane region" description="Helical" evidence="6">
    <location>
        <begin position="820"/>
        <end position="842"/>
    </location>
</feature>
<keyword evidence="5 6" id="KW-0472">Membrane</keyword>
<dbReference type="Gene3D" id="1.20.1250.20">
    <property type="entry name" value="MFS general substrate transporter like domains"/>
    <property type="match status" value="1"/>
</dbReference>
<keyword evidence="2 6" id="KW-0812">Transmembrane</keyword>
<keyword evidence="8" id="KW-1185">Reference proteome</keyword>
<sequence length="1020" mass="114123">MSPIAIHEKAAPAPTTFDVAALKAKVAGATTSTNSRQPLPVWEDAVAPDYMYKFKYNHELPLHGREGLEIPLDENASAVATELLGKLSQALHKQDTEAFADLFLEHGIWRDRVVFTWDYRTFNFRDNILKAASALLPRTPVSGVTLIDPPPNIERPYNDLSFIQCHIKFDTDKVGASALCNIIHTPVGYRIWTLNTVIESLHGFPEIPERDGHMTGPQSWPARRAMDNEMVEHEPEVLIIGGGQNGLMTAARLKALGVNALIIERNSRIGDNWRGRYEALSLHLPHWGDHFAYMPYPNHWPMYCPAAKLADWFEWYVSAMELNVWTGSSVSNCRQDENGDWTVEVDRSGKGKRVFHPKQLIMATSLAGVPYSPSIPGRDTFNGVVRHSTEHDSSREWIGKRVLVVGTSSSGFDTAYDFARRGVDVTILQRSPTYIMSLTHSVPRVMGLYKPVNGKRPDVEVADRLAYGMPVGPGEEMGRRLGVELTELDYDLLQALEDRGFKTWRGQRATSTQTLGYTKNGGFYFDAGACEQIINGNIKVEQGWIDHFKGDMVVLNGGREQQYDLVILATGFSNTIDSVRRTLGDDVADRHKPIWGMDEEGELNSAWRDAGIPNYWLMVGTLQAARYHSAKVALRIKARLEGIEGESFISSGVLKACSTITGKLGWQIPYILQWVWPVPLALGCFFAPESAWWLTRHERYEDAERTIVRCAKPGFYAEREAAGFVAFMRHTDALEKIEAANGSWKEMFMGVNLRRTEIMMGVWMVQLWNGNIITGLTVEMLEDAGMSVAGAFNMNLVLSAMSIIGVAISWVALSRIGRRHIYIAGIVLEACCLLPIGILGSIPQTPTRLNAMGGLMIAINLLFHFSLGPVCYSIVGELPASRLRSRSIVLGRFVYLVSAIIGTQLRARMIAADSWNWQEKSAYFWLGCNLICLTWTFFRLPETGGFSFAELDILFANKVPTRKFKQYKIKDEVAEIGVDLSEKQNIEHMEDVNVELMDETEREEVAAQEPVPGARPNVLV</sequence>
<keyword evidence="3 6" id="KW-1133">Transmembrane helix</keyword>
<reference evidence="7 8" key="1">
    <citation type="submission" date="2018-11" db="EMBL/GenBank/DDBJ databases">
        <title>Genome sequence of Saitozyma podzolica DSM 27192.</title>
        <authorList>
            <person name="Aliyu H."/>
            <person name="Gorte O."/>
            <person name="Ochsenreither K."/>
        </authorList>
    </citation>
    <scope>NUCLEOTIDE SEQUENCE [LARGE SCALE GENOMIC DNA]</scope>
    <source>
        <strain evidence="7 8">DSM 27192</strain>
    </source>
</reference>
<feature type="transmembrane region" description="Helical" evidence="6">
    <location>
        <begin position="887"/>
        <end position="907"/>
    </location>
</feature>
<dbReference type="Pfam" id="PF13738">
    <property type="entry name" value="Pyr_redox_3"/>
    <property type="match status" value="1"/>
</dbReference>
<dbReference type="PRINTS" id="PR00411">
    <property type="entry name" value="PNDRDTASEI"/>
</dbReference>
<dbReference type="OrthoDB" id="74360at2759"/>
<dbReference type="PANTHER" id="PTHR43539:SF26">
    <property type="entry name" value="MONOOXYGENASE, PUTATIVE-RELATED"/>
    <property type="match status" value="1"/>
</dbReference>
<evidence type="ECO:0000256" key="2">
    <source>
        <dbReference type="ARBA" id="ARBA00022692"/>
    </source>
</evidence>
<accession>A0A427Y7V8</accession>
<evidence type="ECO:0000256" key="5">
    <source>
        <dbReference type="ARBA" id="ARBA00023136"/>
    </source>
</evidence>
<dbReference type="Pfam" id="PF00083">
    <property type="entry name" value="Sugar_tr"/>
    <property type="match status" value="1"/>
</dbReference>
<comment type="caution">
    <text evidence="7">The sequence shown here is derived from an EMBL/GenBank/DDBJ whole genome shotgun (WGS) entry which is preliminary data.</text>
</comment>
<dbReference type="Proteomes" id="UP000279259">
    <property type="component" value="Unassembled WGS sequence"/>
</dbReference>
<dbReference type="SUPFAM" id="SSF103473">
    <property type="entry name" value="MFS general substrate transporter"/>
    <property type="match status" value="1"/>
</dbReference>
<feature type="transmembrane region" description="Helical" evidence="6">
    <location>
        <begin position="854"/>
        <end position="875"/>
    </location>
</feature>
<evidence type="ECO:0000313" key="8">
    <source>
        <dbReference type="Proteomes" id="UP000279259"/>
    </source>
</evidence>
<dbReference type="PANTHER" id="PTHR43539">
    <property type="entry name" value="FLAVIN-BINDING MONOOXYGENASE-LIKE PROTEIN (AFU_ORTHOLOGUE AFUA_4G09220)"/>
    <property type="match status" value="1"/>
</dbReference>
<comment type="subcellular location">
    <subcellularLocation>
        <location evidence="1">Membrane</location>
    </subcellularLocation>
</comment>
<dbReference type="SUPFAM" id="SSF51905">
    <property type="entry name" value="FAD/NAD(P)-binding domain"/>
    <property type="match status" value="2"/>
</dbReference>
<feature type="transmembrane region" description="Helical" evidence="6">
    <location>
        <begin position="922"/>
        <end position="938"/>
    </location>
</feature>
<dbReference type="AlphaFoldDB" id="A0A427Y7V8"/>
<evidence type="ECO:0000313" key="7">
    <source>
        <dbReference type="EMBL" id="RSH87172.1"/>
    </source>
</evidence>
<dbReference type="GO" id="GO:0022857">
    <property type="term" value="F:transmembrane transporter activity"/>
    <property type="evidence" value="ECO:0007669"/>
    <property type="project" value="InterPro"/>
</dbReference>
<evidence type="ECO:0000256" key="3">
    <source>
        <dbReference type="ARBA" id="ARBA00022989"/>
    </source>
</evidence>
<evidence type="ECO:0000256" key="4">
    <source>
        <dbReference type="ARBA" id="ARBA00023002"/>
    </source>
</evidence>
<gene>
    <name evidence="7" type="ORF">EHS25_003663</name>
</gene>
<dbReference type="InterPro" id="IPR005828">
    <property type="entry name" value="MFS_sugar_transport-like"/>
</dbReference>
<evidence type="ECO:0000256" key="6">
    <source>
        <dbReference type="SAM" id="Phobius"/>
    </source>
</evidence>
<dbReference type="GO" id="GO:0004497">
    <property type="term" value="F:monooxygenase activity"/>
    <property type="evidence" value="ECO:0007669"/>
    <property type="project" value="TreeGrafter"/>
</dbReference>
<name>A0A427Y7V8_9TREE</name>
<dbReference type="Gene3D" id="3.50.50.60">
    <property type="entry name" value="FAD/NAD(P)-binding domain"/>
    <property type="match status" value="1"/>
</dbReference>